<gene>
    <name evidence="2" type="ORF">TMS3_0114330</name>
</gene>
<feature type="transmembrane region" description="Helical" evidence="1">
    <location>
        <begin position="161"/>
        <end position="182"/>
    </location>
</feature>
<feature type="transmembrane region" description="Helical" evidence="1">
    <location>
        <begin position="202"/>
        <end position="220"/>
    </location>
</feature>
<evidence type="ECO:0000256" key="1">
    <source>
        <dbReference type="SAM" id="Phobius"/>
    </source>
</evidence>
<protein>
    <submittedName>
        <fullName evidence="2">Membrane protein</fullName>
    </submittedName>
</protein>
<feature type="transmembrane region" description="Helical" evidence="1">
    <location>
        <begin position="6"/>
        <end position="23"/>
    </location>
</feature>
<dbReference type="eggNOG" id="ENOG503125V">
    <property type="taxonomic scope" value="Bacteria"/>
</dbReference>
<evidence type="ECO:0000313" key="2">
    <source>
        <dbReference type="EMBL" id="KFX68676.1"/>
    </source>
</evidence>
<dbReference type="RefSeq" id="WP_025165895.1">
    <property type="nucleotide sequence ID" value="NZ_AWSQ01000004.1"/>
</dbReference>
<keyword evidence="1" id="KW-0812">Transmembrane</keyword>
<organism evidence="2 3">
    <name type="scientific">Pseudomonas taeanensis MS-3</name>
    <dbReference type="NCBI Taxonomy" id="1395571"/>
    <lineage>
        <taxon>Bacteria</taxon>
        <taxon>Pseudomonadati</taxon>
        <taxon>Pseudomonadota</taxon>
        <taxon>Gammaproteobacteria</taxon>
        <taxon>Pseudomonadales</taxon>
        <taxon>Pseudomonadaceae</taxon>
        <taxon>Pseudomonas</taxon>
    </lineage>
</organism>
<evidence type="ECO:0000313" key="3">
    <source>
        <dbReference type="Proteomes" id="UP000030063"/>
    </source>
</evidence>
<feature type="transmembrane region" description="Helical" evidence="1">
    <location>
        <begin position="43"/>
        <end position="66"/>
    </location>
</feature>
<feature type="transmembrane region" description="Helical" evidence="1">
    <location>
        <begin position="133"/>
        <end position="149"/>
    </location>
</feature>
<dbReference type="EMBL" id="AWSQ01000004">
    <property type="protein sequence ID" value="KFX68676.1"/>
    <property type="molecule type" value="Genomic_DNA"/>
</dbReference>
<dbReference type="OrthoDB" id="9182155at2"/>
<keyword evidence="3" id="KW-1185">Reference proteome</keyword>
<proteinExistence type="predicted"/>
<sequence length="440" mass="50381">MDFLNNREMAIALWVVAIAIYIFSSSKMRDVRKSFRSLLSAFFARQIISVLILMTIYMGVVVYLMFEADLWNSGQIKNTIFWAVAVGFMSFFKLESIKKDKSFFKHSVIDNLKILAIIQFVVSVYAFPLWVEMLLVPILALTGGMSAIAETDEKYNQVKKLLDGLMIFFGITVIAYTVYMLITNFNEFGQESTVYDFVVPPLLTLFYLPFIFMMMVYSAYEQAFVRLMFAIKENKLRFTAKIYAILFFNFRLALLERWLNHISREKTSSHKELINSFKHIRKVTKLENSVNEVPFEEGWSPYIAKDFLANEGLATGHYNKLFDNEWHASSPMVELGSEIIPDNIAYYVEGIEGIAKILKIKLNINDSSRSHSSREILLALAETLIQKSLNMNITESTKNALLAGKPNCESYGSKSVSVAIDFWHGHKFNGHDIKLIVSGI</sequence>
<name>A0A0A1YHW7_9PSED</name>
<keyword evidence="1" id="KW-0472">Membrane</keyword>
<dbReference type="Proteomes" id="UP000030063">
    <property type="component" value="Unassembled WGS sequence"/>
</dbReference>
<keyword evidence="1" id="KW-1133">Transmembrane helix</keyword>
<comment type="caution">
    <text evidence="2">The sequence shown here is derived from an EMBL/GenBank/DDBJ whole genome shotgun (WGS) entry which is preliminary data.</text>
</comment>
<accession>A0A0A1YHW7</accession>
<reference evidence="2 3" key="1">
    <citation type="journal article" date="2014" name="Genome Announc.">
        <title>Draft Genome Sequence of Petroleum Oil-Degrading Marine Bacterium Pseudomonas taeanensis Strain MS-3, Isolated from a Crude Oil-Contaminated Seashore.</title>
        <authorList>
            <person name="Lee S.Y."/>
            <person name="Kim S.H."/>
            <person name="Lee D.G."/>
            <person name="Shin S."/>
            <person name="Yun S.H."/>
            <person name="Choi C.W."/>
            <person name="Chung Y.H."/>
            <person name="Choi J.S."/>
            <person name="Kahng H.Y."/>
            <person name="Kim S.I."/>
        </authorList>
    </citation>
    <scope>NUCLEOTIDE SEQUENCE [LARGE SCALE GENOMIC DNA]</scope>
    <source>
        <strain evidence="2 3">MS-3</strain>
    </source>
</reference>
<dbReference type="AlphaFoldDB" id="A0A0A1YHW7"/>